<feature type="chain" id="PRO_5036702530" evidence="1">
    <location>
        <begin position="22"/>
        <end position="554"/>
    </location>
</feature>
<dbReference type="AlphaFoldDB" id="A0A933SIZ1"/>
<comment type="caution">
    <text evidence="2">The sequence shown here is derived from an EMBL/GenBank/DDBJ whole genome shotgun (WGS) entry which is preliminary data.</text>
</comment>
<evidence type="ECO:0000256" key="1">
    <source>
        <dbReference type="SAM" id="SignalP"/>
    </source>
</evidence>
<evidence type="ECO:0000313" key="3">
    <source>
        <dbReference type="Proteomes" id="UP000696931"/>
    </source>
</evidence>
<sequence length="554" mass="55669">MKKLLTTTILALAACAATVHAQGVGINGTGAAADTSAILDLNATNKGLLVPRMTAAQRAAIVLPATGLVVFQTDGAAGLYYNAGTSVAPNWQLVGAGATSGQWSTSGSNIYYSSGNVGIQRPSPVAPLDVLGGNWDVTNGEGDVRIGDGTTRLKIGIATGGGGTGAATIMEHGPVGAYNVLALGSQGNKVAFVNGATQRFGIGTDAPSAPLGFAAALGKKITLYPGGANDYGFGIASGRLQVFSDGSPGGDVAIGTDAAGTFTERFAVKNNGALALSGSTGTSGQVLQSNGSGAAASWVTPSNVWSLNGSNAYYNGGNVGIGVSTPNAPLSFAATLGKKITLYPGTLGSAGFGMSGNRLQIYGDNPNADVAIGYDAAGVFNERFAFKPNGALAVNGNAGAAGQVLQSNGSGAAATWVSPTNSAYNNFYMIESSNSVTLAAYATQALPDMSQAFTLAGNARVTVDFSVFVYSASCAFCAATLAEAKLVIDGVDVHYWRQDVTNGSYGTISGTMTRTLAAGPHTISLNGEPYTTGATFGSTNPRYGNTMSIQITPQ</sequence>
<proteinExistence type="predicted"/>
<dbReference type="EMBL" id="JACRIW010000108">
    <property type="protein sequence ID" value="MBI5170754.1"/>
    <property type="molecule type" value="Genomic_DNA"/>
</dbReference>
<reference evidence="2" key="1">
    <citation type="submission" date="2020-07" db="EMBL/GenBank/DDBJ databases">
        <title>Huge and variable diversity of episymbiotic CPR bacteria and DPANN archaea in groundwater ecosystems.</title>
        <authorList>
            <person name="He C.Y."/>
            <person name="Keren R."/>
            <person name="Whittaker M."/>
            <person name="Farag I.F."/>
            <person name="Doudna J."/>
            <person name="Cate J.H.D."/>
            <person name="Banfield J.F."/>
        </authorList>
    </citation>
    <scope>NUCLEOTIDE SEQUENCE</scope>
    <source>
        <strain evidence="2">NC_groundwater_1813_Pr3_B-0.1um_71_17</strain>
    </source>
</reference>
<gene>
    <name evidence="2" type="ORF">HZA61_14795</name>
</gene>
<accession>A0A933SIZ1</accession>
<organism evidence="2 3">
    <name type="scientific">Eiseniibacteriota bacterium</name>
    <dbReference type="NCBI Taxonomy" id="2212470"/>
    <lineage>
        <taxon>Bacteria</taxon>
        <taxon>Candidatus Eiseniibacteriota</taxon>
    </lineage>
</organism>
<protein>
    <submittedName>
        <fullName evidence="2">Uncharacterized protein</fullName>
    </submittedName>
</protein>
<feature type="signal peptide" evidence="1">
    <location>
        <begin position="1"/>
        <end position="21"/>
    </location>
</feature>
<dbReference type="Proteomes" id="UP000696931">
    <property type="component" value="Unassembled WGS sequence"/>
</dbReference>
<keyword evidence="1" id="KW-0732">Signal</keyword>
<evidence type="ECO:0000313" key="2">
    <source>
        <dbReference type="EMBL" id="MBI5170754.1"/>
    </source>
</evidence>
<name>A0A933SIZ1_UNCEI</name>
<dbReference type="PROSITE" id="PS51257">
    <property type="entry name" value="PROKAR_LIPOPROTEIN"/>
    <property type="match status" value="1"/>
</dbReference>